<gene>
    <name evidence="6" type="ORF">SEMRO_1049_G235350.1</name>
</gene>
<evidence type="ECO:0000313" key="7">
    <source>
        <dbReference type="Proteomes" id="UP001153069"/>
    </source>
</evidence>
<feature type="region of interest" description="Disordered" evidence="4">
    <location>
        <begin position="147"/>
        <end position="166"/>
    </location>
</feature>
<dbReference type="InterPro" id="IPR001300">
    <property type="entry name" value="Peptidase_C2_calpain_cat"/>
</dbReference>
<dbReference type="InterPro" id="IPR022684">
    <property type="entry name" value="Calpain_cysteine_protease"/>
</dbReference>
<keyword evidence="3" id="KW-0378">Hydrolase</keyword>
<dbReference type="Proteomes" id="UP001153069">
    <property type="component" value="Unassembled WGS sequence"/>
</dbReference>
<keyword evidence="7" id="KW-1185">Reference proteome</keyword>
<evidence type="ECO:0000259" key="5">
    <source>
        <dbReference type="PROSITE" id="PS50203"/>
    </source>
</evidence>
<dbReference type="PANTHER" id="PTHR10183:SF423">
    <property type="entry name" value="LEUCINE-RICH REPEAT PROTEIN (LRRP)"/>
    <property type="match status" value="1"/>
</dbReference>
<dbReference type="Gene3D" id="3.90.70.10">
    <property type="entry name" value="Cysteine proteinases"/>
    <property type="match status" value="1"/>
</dbReference>
<dbReference type="InterPro" id="IPR038765">
    <property type="entry name" value="Papain-like_cys_pep_sf"/>
</dbReference>
<comment type="similarity">
    <text evidence="1">Belongs to the peptidase C2 family.</text>
</comment>
<dbReference type="SUPFAM" id="SSF54001">
    <property type="entry name" value="Cysteine proteinases"/>
    <property type="match status" value="1"/>
</dbReference>
<dbReference type="GO" id="GO:0006508">
    <property type="term" value="P:proteolysis"/>
    <property type="evidence" value="ECO:0007669"/>
    <property type="project" value="UniProtKB-KW"/>
</dbReference>
<dbReference type="CDD" id="cd00044">
    <property type="entry name" value="CysPc"/>
    <property type="match status" value="1"/>
</dbReference>
<feature type="compositionally biased region" description="Acidic residues" evidence="4">
    <location>
        <begin position="154"/>
        <end position="166"/>
    </location>
</feature>
<comment type="caution">
    <text evidence="6">The sequence shown here is derived from an EMBL/GenBank/DDBJ whole genome shotgun (WGS) entry which is preliminary data.</text>
</comment>
<keyword evidence="3 6" id="KW-0645">Protease</keyword>
<reference evidence="6" key="1">
    <citation type="submission" date="2020-06" db="EMBL/GenBank/DDBJ databases">
        <authorList>
            <consortium name="Plant Systems Biology data submission"/>
        </authorList>
    </citation>
    <scope>NUCLEOTIDE SEQUENCE</scope>
    <source>
        <strain evidence="6">D6</strain>
    </source>
</reference>
<feature type="domain" description="Calpain catalytic" evidence="5">
    <location>
        <begin position="1"/>
        <end position="312"/>
    </location>
</feature>
<dbReference type="PROSITE" id="PS00139">
    <property type="entry name" value="THIOL_PROTEASE_CYS"/>
    <property type="match status" value="1"/>
</dbReference>
<feature type="active site" evidence="2 3">
    <location>
        <position position="226"/>
    </location>
</feature>
<accession>A0A9N8EIK7</accession>
<name>A0A9N8EIK7_9STRA</name>
<dbReference type="SMART" id="SM00230">
    <property type="entry name" value="CysPc"/>
    <property type="match status" value="1"/>
</dbReference>
<organism evidence="6 7">
    <name type="scientific">Seminavis robusta</name>
    <dbReference type="NCBI Taxonomy" id="568900"/>
    <lineage>
        <taxon>Eukaryota</taxon>
        <taxon>Sar</taxon>
        <taxon>Stramenopiles</taxon>
        <taxon>Ochrophyta</taxon>
        <taxon>Bacillariophyta</taxon>
        <taxon>Bacillariophyceae</taxon>
        <taxon>Bacillariophycidae</taxon>
        <taxon>Naviculales</taxon>
        <taxon>Naviculaceae</taxon>
        <taxon>Seminavis</taxon>
    </lineage>
</organism>
<dbReference type="InterPro" id="IPR000169">
    <property type="entry name" value="Pept_cys_AS"/>
</dbReference>
<sequence length="485" mass="54871">MEPNDTDQGALGNCWLMAGIAGLVEEQPDQKNGYRIKALFGLDGNLTYGNDVGAYVNRLNRAGVWKYVVVDDYLPVCDKSLKPMFATNKQEDNELWVAILEKAFAKVYGSYGNLQNGRTLQAVTEMTQDPSTAFVFDKATELVRLSDAAKPGSWDEEEDSEDEDGPLEMNLDSFFAKLTQWDEQRFVMCLSTPGKDMSGYMDRKAESHEIAKLHKMYQRMGLETGHAYTLLGVRRVNAMNGNEYRLLQIRNPWGNARGEFRGDFGDNSPLWDQIHEHDKEAMGYTKQDDGIFWMTLNDVFKYFCRGGVSFVMDSKSTLSCRGLCLEDFGPTFAIHLKNNTPGAQITTMVSQIPARGKGSTQDLLGLKLRLLQRRDGDKYECPTNGHHIWETNCLLRSDVGSAFALEKGEYILTAATRFQRRGKFTLTVHTGPNVKCDMQPFKIGRDCSKARFLNAGKMFSGCTHRPFSIDVRCRVHEDDVDQYHY</sequence>
<evidence type="ECO:0000313" key="6">
    <source>
        <dbReference type="EMBL" id="CAB9519809.1"/>
    </source>
</evidence>
<feature type="active site" evidence="2 3">
    <location>
        <position position="251"/>
    </location>
</feature>
<dbReference type="AlphaFoldDB" id="A0A9N8EIK7"/>
<protein>
    <submittedName>
        <fullName evidence="6">Calpain-type cysteine protease DEK1</fullName>
    </submittedName>
</protein>
<dbReference type="OrthoDB" id="152370at2759"/>
<dbReference type="PANTHER" id="PTHR10183">
    <property type="entry name" value="CALPAIN"/>
    <property type="match status" value="1"/>
</dbReference>
<evidence type="ECO:0000256" key="1">
    <source>
        <dbReference type="ARBA" id="ARBA00007623"/>
    </source>
</evidence>
<evidence type="ECO:0000256" key="3">
    <source>
        <dbReference type="PROSITE-ProRule" id="PRU00239"/>
    </source>
</evidence>
<keyword evidence="3" id="KW-0788">Thiol protease</keyword>
<dbReference type="PROSITE" id="PS50203">
    <property type="entry name" value="CALPAIN_CAT"/>
    <property type="match status" value="1"/>
</dbReference>
<proteinExistence type="inferred from homology"/>
<feature type="active site" evidence="2 3">
    <location>
        <position position="14"/>
    </location>
</feature>
<dbReference type="PRINTS" id="PR00704">
    <property type="entry name" value="CALPAIN"/>
</dbReference>
<dbReference type="Pfam" id="PF00648">
    <property type="entry name" value="Peptidase_C2"/>
    <property type="match status" value="1"/>
</dbReference>
<dbReference type="EMBL" id="CAICTM010001047">
    <property type="protein sequence ID" value="CAB9519809.1"/>
    <property type="molecule type" value="Genomic_DNA"/>
</dbReference>
<evidence type="ECO:0000256" key="2">
    <source>
        <dbReference type="PIRSR" id="PIRSR622684-1"/>
    </source>
</evidence>
<evidence type="ECO:0000256" key="4">
    <source>
        <dbReference type="SAM" id="MobiDB-lite"/>
    </source>
</evidence>
<dbReference type="GO" id="GO:0004198">
    <property type="term" value="F:calcium-dependent cysteine-type endopeptidase activity"/>
    <property type="evidence" value="ECO:0007669"/>
    <property type="project" value="InterPro"/>
</dbReference>